<evidence type="ECO:0000313" key="3">
    <source>
        <dbReference type="Proteomes" id="UP001500994"/>
    </source>
</evidence>
<proteinExistence type="predicted"/>
<feature type="compositionally biased region" description="Low complexity" evidence="1">
    <location>
        <begin position="1"/>
        <end position="14"/>
    </location>
</feature>
<protein>
    <submittedName>
        <fullName evidence="2">Uncharacterized protein</fullName>
    </submittedName>
</protein>
<feature type="region of interest" description="Disordered" evidence="1">
    <location>
        <begin position="1"/>
        <end position="28"/>
    </location>
</feature>
<comment type="caution">
    <text evidence="2">The sequence shown here is derived from an EMBL/GenBank/DDBJ whole genome shotgun (WGS) entry which is preliminary data.</text>
</comment>
<dbReference type="Proteomes" id="UP001500994">
    <property type="component" value="Unassembled WGS sequence"/>
</dbReference>
<name>A0ABN3SUK3_9ACTN</name>
<evidence type="ECO:0000256" key="1">
    <source>
        <dbReference type="SAM" id="MobiDB-lite"/>
    </source>
</evidence>
<feature type="compositionally biased region" description="Pro residues" evidence="1">
    <location>
        <begin position="15"/>
        <end position="27"/>
    </location>
</feature>
<gene>
    <name evidence="2" type="ORF">GCM10009864_68040</name>
</gene>
<keyword evidence="3" id="KW-1185">Reference proteome</keyword>
<dbReference type="EMBL" id="BAAARK010000035">
    <property type="protein sequence ID" value="GAA2685099.1"/>
    <property type="molecule type" value="Genomic_DNA"/>
</dbReference>
<organism evidence="2 3">
    <name type="scientific">Streptomyces lunalinharesii</name>
    <dbReference type="NCBI Taxonomy" id="333384"/>
    <lineage>
        <taxon>Bacteria</taxon>
        <taxon>Bacillati</taxon>
        <taxon>Actinomycetota</taxon>
        <taxon>Actinomycetes</taxon>
        <taxon>Kitasatosporales</taxon>
        <taxon>Streptomycetaceae</taxon>
        <taxon>Streptomyces</taxon>
    </lineage>
</organism>
<sequence length="77" mass="7995">MRRASRTSVSSSPTPATPSSPTPPPPNAAAVAIRRATLALDPVLTVVTIDRHLPVQRGRAAASRPDALVNPENSFTG</sequence>
<reference evidence="2 3" key="1">
    <citation type="journal article" date="2019" name="Int. J. Syst. Evol. Microbiol.">
        <title>The Global Catalogue of Microorganisms (GCM) 10K type strain sequencing project: providing services to taxonomists for standard genome sequencing and annotation.</title>
        <authorList>
            <consortium name="The Broad Institute Genomics Platform"/>
            <consortium name="The Broad Institute Genome Sequencing Center for Infectious Disease"/>
            <person name="Wu L."/>
            <person name="Ma J."/>
        </authorList>
    </citation>
    <scope>NUCLEOTIDE SEQUENCE [LARGE SCALE GENOMIC DNA]</scope>
    <source>
        <strain evidence="2 3">JCM 16374</strain>
    </source>
</reference>
<accession>A0ABN3SUK3</accession>
<feature type="region of interest" description="Disordered" evidence="1">
    <location>
        <begin position="54"/>
        <end position="77"/>
    </location>
</feature>
<evidence type="ECO:0000313" key="2">
    <source>
        <dbReference type="EMBL" id="GAA2685099.1"/>
    </source>
</evidence>